<dbReference type="VEuPathDB" id="VectorBase:GPPI024116"/>
<dbReference type="EnsemblMetazoa" id="GPPI024116-RA">
    <property type="protein sequence ID" value="GPPI024116-PA"/>
    <property type="gene ID" value="GPPI024116"/>
</dbReference>
<evidence type="ECO:0000313" key="2">
    <source>
        <dbReference type="Proteomes" id="UP000092460"/>
    </source>
</evidence>
<dbReference type="Proteomes" id="UP000092460">
    <property type="component" value="Unassembled WGS sequence"/>
</dbReference>
<accession>A0A1B0BAP7</accession>
<name>A0A1B0BAP7_9MUSC</name>
<organism evidence="1 2">
    <name type="scientific">Glossina palpalis gambiensis</name>
    <dbReference type="NCBI Taxonomy" id="67801"/>
    <lineage>
        <taxon>Eukaryota</taxon>
        <taxon>Metazoa</taxon>
        <taxon>Ecdysozoa</taxon>
        <taxon>Arthropoda</taxon>
        <taxon>Hexapoda</taxon>
        <taxon>Insecta</taxon>
        <taxon>Pterygota</taxon>
        <taxon>Neoptera</taxon>
        <taxon>Endopterygota</taxon>
        <taxon>Diptera</taxon>
        <taxon>Brachycera</taxon>
        <taxon>Muscomorpha</taxon>
        <taxon>Hippoboscoidea</taxon>
        <taxon>Glossinidae</taxon>
        <taxon>Glossina</taxon>
    </lineage>
</organism>
<dbReference type="AlphaFoldDB" id="A0A1B0BAP7"/>
<dbReference type="EMBL" id="JXJN01011106">
    <property type="status" value="NOT_ANNOTATED_CDS"/>
    <property type="molecule type" value="Genomic_DNA"/>
</dbReference>
<reference evidence="1" key="2">
    <citation type="submission" date="2020-05" db="UniProtKB">
        <authorList>
            <consortium name="EnsemblMetazoa"/>
        </authorList>
    </citation>
    <scope>IDENTIFICATION</scope>
    <source>
        <strain evidence="1">IAEA</strain>
    </source>
</reference>
<reference evidence="2" key="1">
    <citation type="submission" date="2015-01" db="EMBL/GenBank/DDBJ databases">
        <authorList>
            <person name="Aksoy S."/>
            <person name="Warren W."/>
            <person name="Wilson R.K."/>
        </authorList>
    </citation>
    <scope>NUCLEOTIDE SEQUENCE [LARGE SCALE GENOMIC DNA]</scope>
    <source>
        <strain evidence="2">IAEA</strain>
    </source>
</reference>
<proteinExistence type="predicted"/>
<keyword evidence="2" id="KW-1185">Reference proteome</keyword>
<evidence type="ECO:0000313" key="1">
    <source>
        <dbReference type="EnsemblMetazoa" id="GPPI024116-PA"/>
    </source>
</evidence>
<protein>
    <submittedName>
        <fullName evidence="1">Uncharacterized protein</fullName>
    </submittedName>
</protein>
<sequence>MYKNEALSFNARQGLCFCSCVFEFIDEGRKGIKNFHTLIASMTYMPISLSSQSTDCSTNLSNSLESPELLLRLRRLRCKFHLRFN</sequence>